<evidence type="ECO:0000256" key="5">
    <source>
        <dbReference type="ARBA" id="ARBA00023136"/>
    </source>
</evidence>
<evidence type="ECO:0000256" key="2">
    <source>
        <dbReference type="ARBA" id="ARBA00022448"/>
    </source>
</evidence>
<name>X6P6C6_RETFI</name>
<evidence type="ECO:0000256" key="1">
    <source>
        <dbReference type="ARBA" id="ARBA00004141"/>
    </source>
</evidence>
<reference evidence="9 10" key="1">
    <citation type="journal article" date="2013" name="Curr. Biol.">
        <title>The Genome of the Foraminiferan Reticulomyxa filosa.</title>
        <authorList>
            <person name="Glockner G."/>
            <person name="Hulsmann N."/>
            <person name="Schleicher M."/>
            <person name="Noegel A.A."/>
            <person name="Eichinger L."/>
            <person name="Gallinger C."/>
            <person name="Pawlowski J."/>
            <person name="Sierra R."/>
            <person name="Euteneuer U."/>
            <person name="Pillet L."/>
            <person name="Moustafa A."/>
            <person name="Platzer M."/>
            <person name="Groth M."/>
            <person name="Szafranski K."/>
            <person name="Schliwa M."/>
        </authorList>
    </citation>
    <scope>NUCLEOTIDE SEQUENCE [LARGE SCALE GENOMIC DNA]</scope>
</reference>
<evidence type="ECO:0000313" key="9">
    <source>
        <dbReference type="EMBL" id="ETO33668.1"/>
    </source>
</evidence>
<gene>
    <name evidence="9" type="ORF">RFI_03436</name>
</gene>
<comment type="similarity">
    <text evidence="7">Belongs to the mitochondrial carrier (TC 2.A.29) family.</text>
</comment>
<keyword evidence="4" id="KW-0677">Repeat</keyword>
<keyword evidence="3 6" id="KW-0812">Transmembrane</keyword>
<dbReference type="InterPro" id="IPR018108">
    <property type="entry name" value="MCP_transmembrane"/>
</dbReference>
<dbReference type="SUPFAM" id="SSF103506">
    <property type="entry name" value="Mitochondrial carrier"/>
    <property type="match status" value="1"/>
</dbReference>
<dbReference type="AlphaFoldDB" id="X6P6C6"/>
<keyword evidence="8" id="KW-1133">Transmembrane helix</keyword>
<dbReference type="Proteomes" id="UP000023152">
    <property type="component" value="Unassembled WGS sequence"/>
</dbReference>
<dbReference type="OrthoDB" id="270584at2759"/>
<keyword evidence="2 7" id="KW-0813">Transport</keyword>
<keyword evidence="10" id="KW-1185">Reference proteome</keyword>
<dbReference type="InterPro" id="IPR023395">
    <property type="entry name" value="MCP_dom_sf"/>
</dbReference>
<accession>X6P6C6</accession>
<evidence type="ECO:0000256" key="4">
    <source>
        <dbReference type="ARBA" id="ARBA00022737"/>
    </source>
</evidence>
<comment type="caution">
    <text evidence="9">The sequence shown here is derived from an EMBL/GenBank/DDBJ whole genome shotgun (WGS) entry which is preliminary data.</text>
</comment>
<feature type="transmembrane region" description="Helical" evidence="8">
    <location>
        <begin position="65"/>
        <end position="84"/>
    </location>
</feature>
<dbReference type="GO" id="GO:0016020">
    <property type="term" value="C:membrane"/>
    <property type="evidence" value="ECO:0007669"/>
    <property type="project" value="UniProtKB-SubCell"/>
</dbReference>
<dbReference type="PRINTS" id="PR00926">
    <property type="entry name" value="MITOCARRIER"/>
</dbReference>
<evidence type="ECO:0000313" key="10">
    <source>
        <dbReference type="Proteomes" id="UP000023152"/>
    </source>
</evidence>
<protein>
    <submittedName>
        <fullName evidence="9">Mitochondrial substrate carrier family protein</fullName>
    </submittedName>
</protein>
<proteinExistence type="inferred from homology"/>
<feature type="repeat" description="Solcar" evidence="6">
    <location>
        <begin position="4"/>
        <end position="90"/>
    </location>
</feature>
<feature type="transmembrane region" description="Helical" evidence="8">
    <location>
        <begin position="104"/>
        <end position="125"/>
    </location>
</feature>
<evidence type="ECO:0000256" key="7">
    <source>
        <dbReference type="RuleBase" id="RU000488"/>
    </source>
</evidence>
<evidence type="ECO:0000256" key="8">
    <source>
        <dbReference type="SAM" id="Phobius"/>
    </source>
</evidence>
<dbReference type="Pfam" id="PF00153">
    <property type="entry name" value="Mito_carr"/>
    <property type="match status" value="2"/>
</dbReference>
<dbReference type="PANTHER" id="PTHR24089">
    <property type="entry name" value="SOLUTE CARRIER FAMILY 25"/>
    <property type="match status" value="1"/>
</dbReference>
<dbReference type="Gene3D" id="1.50.40.10">
    <property type="entry name" value="Mitochondrial carrier domain"/>
    <property type="match status" value="1"/>
</dbReference>
<dbReference type="PROSITE" id="PS50920">
    <property type="entry name" value="SOLCAR"/>
    <property type="match status" value="1"/>
</dbReference>
<keyword evidence="5 6" id="KW-0472">Membrane</keyword>
<sequence length="169" mass="19346">MKQHLPLLRSLSGSLASATTTLITHPLDTVNVRIVTQYRVFHYTNVAQTLKDIAKQEDVRALYKGLPLTLFGTVLRGGMGFGIYETTKSHKLREWHDHSFLSNLAHRLLLGFMAGAITTTICYPVDTIRRYLKKNKDDNKYLERNDNYRILSLKNLVVTFESIQVPKKP</sequence>
<evidence type="ECO:0000256" key="3">
    <source>
        <dbReference type="ARBA" id="ARBA00022692"/>
    </source>
</evidence>
<dbReference type="EMBL" id="ASPP01003205">
    <property type="protein sequence ID" value="ETO33668.1"/>
    <property type="molecule type" value="Genomic_DNA"/>
</dbReference>
<comment type="subcellular location">
    <subcellularLocation>
        <location evidence="1">Membrane</location>
        <topology evidence="1">Multi-pass membrane protein</topology>
    </subcellularLocation>
</comment>
<dbReference type="GO" id="GO:0055085">
    <property type="term" value="P:transmembrane transport"/>
    <property type="evidence" value="ECO:0007669"/>
    <property type="project" value="InterPro"/>
</dbReference>
<dbReference type="InterPro" id="IPR002067">
    <property type="entry name" value="MCP"/>
</dbReference>
<evidence type="ECO:0000256" key="6">
    <source>
        <dbReference type="PROSITE-ProRule" id="PRU00282"/>
    </source>
</evidence>
<organism evidence="9 10">
    <name type="scientific">Reticulomyxa filosa</name>
    <dbReference type="NCBI Taxonomy" id="46433"/>
    <lineage>
        <taxon>Eukaryota</taxon>
        <taxon>Sar</taxon>
        <taxon>Rhizaria</taxon>
        <taxon>Retaria</taxon>
        <taxon>Foraminifera</taxon>
        <taxon>Monothalamids</taxon>
        <taxon>Reticulomyxidae</taxon>
        <taxon>Reticulomyxa</taxon>
    </lineage>
</organism>